<name>A0A3D9C6Y9_9FLAO</name>
<evidence type="ECO:0000256" key="1">
    <source>
        <dbReference type="SAM" id="Phobius"/>
    </source>
</evidence>
<sequence>MYSKINEAVFLKIWFTSIYQEVYLIRTLMGLIMNGFYSLLSFSFALKSA</sequence>
<dbReference type="Proteomes" id="UP000256686">
    <property type="component" value="Unassembled WGS sequence"/>
</dbReference>
<keyword evidence="1" id="KW-0472">Membrane</keyword>
<dbReference type="EMBL" id="QNVT01000015">
    <property type="protein sequence ID" value="REC61468.1"/>
    <property type="molecule type" value="Genomic_DNA"/>
</dbReference>
<dbReference type="AlphaFoldDB" id="A0A3D9C6Y9"/>
<keyword evidence="1" id="KW-0812">Transmembrane</keyword>
<organism evidence="2 3">
    <name type="scientific">Chryseobacterium pennae</name>
    <dbReference type="NCBI Taxonomy" id="2258962"/>
    <lineage>
        <taxon>Bacteria</taxon>
        <taxon>Pseudomonadati</taxon>
        <taxon>Bacteroidota</taxon>
        <taxon>Flavobacteriia</taxon>
        <taxon>Flavobacteriales</taxon>
        <taxon>Weeksellaceae</taxon>
        <taxon>Chryseobacterium group</taxon>
        <taxon>Chryseobacterium</taxon>
    </lineage>
</organism>
<protein>
    <submittedName>
        <fullName evidence="2">Uncharacterized protein</fullName>
    </submittedName>
</protein>
<evidence type="ECO:0000313" key="2">
    <source>
        <dbReference type="EMBL" id="REC61468.1"/>
    </source>
</evidence>
<gene>
    <name evidence="2" type="ORF">DRF65_15630</name>
</gene>
<keyword evidence="3" id="KW-1185">Reference proteome</keyword>
<keyword evidence="1" id="KW-1133">Transmembrane helix</keyword>
<proteinExistence type="predicted"/>
<evidence type="ECO:0000313" key="3">
    <source>
        <dbReference type="Proteomes" id="UP000256686"/>
    </source>
</evidence>
<comment type="caution">
    <text evidence="2">The sequence shown here is derived from an EMBL/GenBank/DDBJ whole genome shotgun (WGS) entry which is preliminary data.</text>
</comment>
<reference evidence="3" key="1">
    <citation type="submission" date="2018-06" db="EMBL/GenBank/DDBJ databases">
        <authorList>
            <person name="Lum Nde A."/>
            <person name="Hugo C."/>
        </authorList>
    </citation>
    <scope>NUCLEOTIDE SEQUENCE [LARGE SCALE GENOMIC DNA]</scope>
    <source>
        <strain evidence="3">1_F178</strain>
    </source>
</reference>
<feature type="transmembrane region" description="Helical" evidence="1">
    <location>
        <begin position="23"/>
        <end position="46"/>
    </location>
</feature>
<accession>A0A3D9C6Y9</accession>